<feature type="region of interest" description="Disordered" evidence="1">
    <location>
        <begin position="1"/>
        <end position="75"/>
    </location>
</feature>
<dbReference type="AlphaFoldDB" id="A0A2K3E590"/>
<feature type="transmembrane region" description="Helical" evidence="2">
    <location>
        <begin position="423"/>
        <end position="442"/>
    </location>
</feature>
<feature type="compositionally biased region" description="Basic and acidic residues" evidence="1">
    <location>
        <begin position="340"/>
        <end position="349"/>
    </location>
</feature>
<accession>A0A2K3E590</accession>
<evidence type="ECO:0000256" key="2">
    <source>
        <dbReference type="SAM" id="Phobius"/>
    </source>
</evidence>
<dbReference type="InParanoid" id="A0A2K3E590"/>
<reference evidence="3 4" key="1">
    <citation type="journal article" date="2007" name="Science">
        <title>The Chlamydomonas genome reveals the evolution of key animal and plant functions.</title>
        <authorList>
            <person name="Merchant S.S."/>
            <person name="Prochnik S.E."/>
            <person name="Vallon O."/>
            <person name="Harris E.H."/>
            <person name="Karpowicz S.J."/>
            <person name="Witman G.B."/>
            <person name="Terry A."/>
            <person name="Salamov A."/>
            <person name="Fritz-Laylin L.K."/>
            <person name="Marechal-Drouard L."/>
            <person name="Marshall W.F."/>
            <person name="Qu L.H."/>
            <person name="Nelson D.R."/>
            <person name="Sanderfoot A.A."/>
            <person name="Spalding M.H."/>
            <person name="Kapitonov V.V."/>
            <person name="Ren Q."/>
            <person name="Ferris P."/>
            <person name="Lindquist E."/>
            <person name="Shapiro H."/>
            <person name="Lucas S.M."/>
            <person name="Grimwood J."/>
            <person name="Schmutz J."/>
            <person name="Cardol P."/>
            <person name="Cerutti H."/>
            <person name="Chanfreau G."/>
            <person name="Chen C.L."/>
            <person name="Cognat V."/>
            <person name="Croft M.T."/>
            <person name="Dent R."/>
            <person name="Dutcher S."/>
            <person name="Fernandez E."/>
            <person name="Fukuzawa H."/>
            <person name="Gonzalez-Ballester D."/>
            <person name="Gonzalez-Halphen D."/>
            <person name="Hallmann A."/>
            <person name="Hanikenne M."/>
            <person name="Hippler M."/>
            <person name="Inwood W."/>
            <person name="Jabbari K."/>
            <person name="Kalanon M."/>
            <person name="Kuras R."/>
            <person name="Lefebvre P.A."/>
            <person name="Lemaire S.D."/>
            <person name="Lobanov A.V."/>
            <person name="Lohr M."/>
            <person name="Manuell A."/>
            <person name="Meier I."/>
            <person name="Mets L."/>
            <person name="Mittag M."/>
            <person name="Mittelmeier T."/>
            <person name="Moroney J.V."/>
            <person name="Moseley J."/>
            <person name="Napoli C."/>
            <person name="Nedelcu A.M."/>
            <person name="Niyogi K."/>
            <person name="Novoselov S.V."/>
            <person name="Paulsen I.T."/>
            <person name="Pazour G."/>
            <person name="Purton S."/>
            <person name="Ral J.P."/>
            <person name="Riano-Pachon D.M."/>
            <person name="Riekhof W."/>
            <person name="Rymarquis L."/>
            <person name="Schroda M."/>
            <person name="Stern D."/>
            <person name="Umen J."/>
            <person name="Willows R."/>
            <person name="Wilson N."/>
            <person name="Zimmer S.L."/>
            <person name="Allmer J."/>
            <person name="Balk J."/>
            <person name="Bisova K."/>
            <person name="Chen C.J."/>
            <person name="Elias M."/>
            <person name="Gendler K."/>
            <person name="Hauser C."/>
            <person name="Lamb M.R."/>
            <person name="Ledford H."/>
            <person name="Long J.C."/>
            <person name="Minagawa J."/>
            <person name="Page M.D."/>
            <person name="Pan J."/>
            <person name="Pootakham W."/>
            <person name="Roje S."/>
            <person name="Rose A."/>
            <person name="Stahlberg E."/>
            <person name="Terauchi A.M."/>
            <person name="Yang P."/>
            <person name="Ball S."/>
            <person name="Bowler C."/>
            <person name="Dieckmann C.L."/>
            <person name="Gladyshev V.N."/>
            <person name="Green P."/>
            <person name="Jorgensen R."/>
            <person name="Mayfield S."/>
            <person name="Mueller-Roeber B."/>
            <person name="Rajamani S."/>
            <person name="Sayre R.T."/>
            <person name="Brokstein P."/>
            <person name="Dubchak I."/>
            <person name="Goodstein D."/>
            <person name="Hornick L."/>
            <person name="Huang Y.W."/>
            <person name="Jhaveri J."/>
            <person name="Luo Y."/>
            <person name="Martinez D."/>
            <person name="Ngau W.C."/>
            <person name="Otillar B."/>
            <person name="Poliakov A."/>
            <person name="Porter A."/>
            <person name="Szajkowski L."/>
            <person name="Werner G."/>
            <person name="Zhou K."/>
            <person name="Grigoriev I.V."/>
            <person name="Rokhsar D.S."/>
            <person name="Grossman A.R."/>
        </authorList>
    </citation>
    <scope>NUCLEOTIDE SEQUENCE [LARGE SCALE GENOMIC DNA]</scope>
    <source>
        <strain evidence="4">CC-503</strain>
    </source>
</reference>
<gene>
    <name evidence="3" type="ORF">CHLRE_01g008900v5</name>
</gene>
<name>A0A2K3E590_CHLRE</name>
<dbReference type="Pfam" id="PF17784">
    <property type="entry name" value="Sulfotransfer_4"/>
    <property type="match status" value="1"/>
</dbReference>
<organism evidence="3 4">
    <name type="scientific">Chlamydomonas reinhardtii</name>
    <name type="common">Chlamydomonas smithii</name>
    <dbReference type="NCBI Taxonomy" id="3055"/>
    <lineage>
        <taxon>Eukaryota</taxon>
        <taxon>Viridiplantae</taxon>
        <taxon>Chlorophyta</taxon>
        <taxon>core chlorophytes</taxon>
        <taxon>Chlorophyceae</taxon>
        <taxon>CS clade</taxon>
        <taxon>Chlamydomonadales</taxon>
        <taxon>Chlamydomonadaceae</taxon>
        <taxon>Chlamydomonas</taxon>
    </lineage>
</organism>
<dbReference type="PANTHER" id="PTHR36978">
    <property type="entry name" value="P-LOOP CONTAINING NUCLEOTIDE TRIPHOSPHATE HYDROLASE"/>
    <property type="match status" value="1"/>
</dbReference>
<dbReference type="InterPro" id="IPR040632">
    <property type="entry name" value="Sulfotransfer_4"/>
</dbReference>
<dbReference type="KEGG" id="cre:CHLRE_01g008900v5"/>
<keyword evidence="2" id="KW-0472">Membrane</keyword>
<dbReference type="RefSeq" id="XP_042928172.1">
    <property type="nucleotide sequence ID" value="XM_043058258.1"/>
</dbReference>
<dbReference type="SUPFAM" id="SSF52540">
    <property type="entry name" value="P-loop containing nucleoside triphosphate hydrolases"/>
    <property type="match status" value="1"/>
</dbReference>
<keyword evidence="4" id="KW-1185">Reference proteome</keyword>
<proteinExistence type="predicted"/>
<dbReference type="STRING" id="3055.A0A2K3E590"/>
<protein>
    <recommendedName>
        <fullName evidence="5">Sulfotransferase</fullName>
    </recommendedName>
</protein>
<evidence type="ECO:0000313" key="4">
    <source>
        <dbReference type="Proteomes" id="UP000006906"/>
    </source>
</evidence>
<feature type="compositionally biased region" description="Low complexity" evidence="1">
    <location>
        <begin position="58"/>
        <end position="75"/>
    </location>
</feature>
<keyword evidence="2" id="KW-1133">Transmembrane helix</keyword>
<evidence type="ECO:0000313" key="3">
    <source>
        <dbReference type="EMBL" id="PNW87965.1"/>
    </source>
</evidence>
<feature type="compositionally biased region" description="Low complexity" evidence="1">
    <location>
        <begin position="1"/>
        <end position="49"/>
    </location>
</feature>
<feature type="compositionally biased region" description="Low complexity" evidence="1">
    <location>
        <begin position="141"/>
        <end position="150"/>
    </location>
</feature>
<feature type="region of interest" description="Disordered" evidence="1">
    <location>
        <begin position="118"/>
        <end position="150"/>
    </location>
</feature>
<keyword evidence="2" id="KW-0812">Transmembrane</keyword>
<feature type="compositionally biased region" description="Low complexity" evidence="1">
    <location>
        <begin position="353"/>
        <end position="367"/>
    </location>
</feature>
<feature type="region of interest" description="Disordered" evidence="1">
    <location>
        <begin position="322"/>
        <end position="367"/>
    </location>
</feature>
<evidence type="ECO:0008006" key="5">
    <source>
        <dbReference type="Google" id="ProtNLM"/>
    </source>
</evidence>
<dbReference type="Gene3D" id="3.40.50.300">
    <property type="entry name" value="P-loop containing nucleotide triphosphate hydrolases"/>
    <property type="match status" value="1"/>
</dbReference>
<dbReference type="Gramene" id="PNW87965">
    <property type="protein sequence ID" value="PNW87965"/>
    <property type="gene ID" value="CHLRE_01g008900v5"/>
</dbReference>
<dbReference type="PANTHER" id="PTHR36978:SF4">
    <property type="entry name" value="P-LOOP CONTAINING NUCLEOSIDE TRIPHOSPHATE HYDROLASE PROTEIN"/>
    <property type="match status" value="1"/>
</dbReference>
<sequence length="447" mass="47195">MRRSYAAAVTSEPAGAGAAAANAAAPVVAAAAASTAAEPAAAEPTHMPAQPAPHPHCHQQQQQQQQQQQHQQAAPQKLQVLGAGFGRTGSLSLYVALNALGYKTHHMVEVVNNPDQAPSWYRAGREHGAAGGGGSSKGGRSDQQQQQSSAAYWSSPGLLGGYTAAVDWPAAGFLPELLAAHPDIKVVLTSRDFDAWYDSARRTIFEMSQVGRPLLELPLHMRLLLAVIAPPLAQLRKMMLMVEELVWGPRGTFRGHFTDKDFVRQVFDEHYAEVRRLVPRQQLLEYDVRQGWGPLCDFMGRPVPMAAAGNGGAAAGKAGAAVKPPTVKMPGWRGHQVKGTAEKAERDQMLPDSSPASSSGSATDAGAGMGAGEAAAAAVAAADAAVAPLPFPHVNDTAEFCERMEVVRRLVRSIKVVQRGVEVAAGVGLGALVVRIAAVLLARRARR</sequence>
<dbReference type="InterPro" id="IPR027417">
    <property type="entry name" value="P-loop_NTPase"/>
</dbReference>
<dbReference type="GeneID" id="5725819"/>
<dbReference type="OrthoDB" id="2832083at2759"/>
<dbReference type="Proteomes" id="UP000006906">
    <property type="component" value="Chromosome 1"/>
</dbReference>
<dbReference type="EMBL" id="CM008962">
    <property type="protein sequence ID" value="PNW87965.1"/>
    <property type="molecule type" value="Genomic_DNA"/>
</dbReference>
<evidence type="ECO:0000256" key="1">
    <source>
        <dbReference type="SAM" id="MobiDB-lite"/>
    </source>
</evidence>